<accession>A0A1T5DZR4</accession>
<dbReference type="GO" id="GO:0003700">
    <property type="term" value="F:DNA-binding transcription factor activity"/>
    <property type="evidence" value="ECO:0007669"/>
    <property type="project" value="InterPro"/>
</dbReference>
<dbReference type="STRING" id="651661.SAMN05660293_02048"/>
<proteinExistence type="predicted"/>
<reference evidence="2" key="1">
    <citation type="submission" date="2017-02" db="EMBL/GenBank/DDBJ databases">
        <authorList>
            <person name="Varghese N."/>
            <person name="Submissions S."/>
        </authorList>
    </citation>
    <scope>NUCLEOTIDE SEQUENCE [LARGE SCALE GENOMIC DNA]</scope>
    <source>
        <strain evidence="2">DSM 22270</strain>
    </source>
</reference>
<dbReference type="Pfam" id="PF01475">
    <property type="entry name" value="FUR"/>
    <property type="match status" value="1"/>
</dbReference>
<gene>
    <name evidence="1" type="ORF">SAMN05660293_02048</name>
</gene>
<protein>
    <submittedName>
        <fullName evidence="1">Ferric uptake regulator family protein</fullName>
    </submittedName>
</protein>
<dbReference type="Proteomes" id="UP000190897">
    <property type="component" value="Unassembled WGS sequence"/>
</dbReference>
<dbReference type="EMBL" id="FUZA01000002">
    <property type="protein sequence ID" value="SKB77282.1"/>
    <property type="molecule type" value="Genomic_DNA"/>
</dbReference>
<keyword evidence="2" id="KW-1185">Reference proteome</keyword>
<dbReference type="AlphaFoldDB" id="A0A1T5DZR4"/>
<dbReference type="OrthoDB" id="960626at2"/>
<organism evidence="1 2">
    <name type="scientific">Dyadobacter psychrophilus</name>
    <dbReference type="NCBI Taxonomy" id="651661"/>
    <lineage>
        <taxon>Bacteria</taxon>
        <taxon>Pseudomonadati</taxon>
        <taxon>Bacteroidota</taxon>
        <taxon>Cytophagia</taxon>
        <taxon>Cytophagales</taxon>
        <taxon>Spirosomataceae</taxon>
        <taxon>Dyadobacter</taxon>
    </lineage>
</organism>
<dbReference type="SUPFAM" id="SSF46785">
    <property type="entry name" value="Winged helix' DNA-binding domain"/>
    <property type="match status" value="1"/>
</dbReference>
<dbReference type="InterPro" id="IPR002481">
    <property type="entry name" value="FUR"/>
</dbReference>
<dbReference type="Gene3D" id="1.10.10.10">
    <property type="entry name" value="Winged helix-like DNA-binding domain superfamily/Winged helix DNA-binding domain"/>
    <property type="match status" value="1"/>
</dbReference>
<dbReference type="RefSeq" id="WP_082214564.1">
    <property type="nucleotide sequence ID" value="NZ_FUZA01000002.1"/>
</dbReference>
<name>A0A1T5DZR4_9BACT</name>
<evidence type="ECO:0000313" key="1">
    <source>
        <dbReference type="EMBL" id="SKB77282.1"/>
    </source>
</evidence>
<sequence length="92" mass="10666">MSLINDINLYCRENKIRQIGKRIIVAQHFMIIGEEVNGDALWRSLRKSQIKISLATVYSTLNWLYEAGLIDKKTTIERKNLFVLKGCPDKAR</sequence>
<evidence type="ECO:0000313" key="2">
    <source>
        <dbReference type="Proteomes" id="UP000190897"/>
    </source>
</evidence>
<dbReference type="InterPro" id="IPR036390">
    <property type="entry name" value="WH_DNA-bd_sf"/>
</dbReference>
<dbReference type="InterPro" id="IPR036388">
    <property type="entry name" value="WH-like_DNA-bd_sf"/>
</dbReference>